<dbReference type="GO" id="GO:0046872">
    <property type="term" value="F:metal ion binding"/>
    <property type="evidence" value="ECO:0007669"/>
    <property type="project" value="UniProtKB-KW"/>
</dbReference>
<dbReference type="Pfam" id="PF08441">
    <property type="entry name" value="Integrin_A_Ig_1"/>
    <property type="match status" value="1"/>
</dbReference>
<dbReference type="Pfam" id="PF01839">
    <property type="entry name" value="FG-GAP"/>
    <property type="match status" value="2"/>
</dbReference>
<keyword evidence="12" id="KW-1015">Disulfide bond</keyword>
<dbReference type="GeneTree" id="ENSGT00940000160724"/>
<keyword evidence="10 16" id="KW-0401">Integrin</keyword>
<dbReference type="PANTHER" id="PTHR23220:SF73">
    <property type="entry name" value="INTEGRIN ALPHA-IIB"/>
    <property type="match status" value="1"/>
</dbReference>
<dbReference type="GO" id="GO:0038023">
    <property type="term" value="F:signaling receptor activity"/>
    <property type="evidence" value="ECO:0000318"/>
    <property type="project" value="GO_Central"/>
</dbReference>
<dbReference type="InterPro" id="IPR028994">
    <property type="entry name" value="Integrin_alpha_N"/>
</dbReference>
<evidence type="ECO:0000256" key="8">
    <source>
        <dbReference type="ARBA" id="ARBA00022889"/>
    </source>
</evidence>
<gene>
    <name evidence="21" type="primary">ITGA2B</name>
</gene>
<keyword evidence="3 16" id="KW-0812">Transmembrane</keyword>
<dbReference type="GO" id="GO:0050840">
    <property type="term" value="F:extracellular matrix binding"/>
    <property type="evidence" value="ECO:0007669"/>
    <property type="project" value="Ensembl"/>
</dbReference>
<feature type="repeat" description="FG-GAP" evidence="15">
    <location>
        <begin position="429"/>
        <end position="490"/>
    </location>
</feature>
<evidence type="ECO:0000256" key="16">
    <source>
        <dbReference type="RuleBase" id="RU003762"/>
    </source>
</evidence>
<dbReference type="PRINTS" id="PR01185">
    <property type="entry name" value="INTEGRINA"/>
</dbReference>
<dbReference type="Gene3D" id="2.60.40.1530">
    <property type="entry name" value="ntegrin, alpha v. Chain A, domain 4"/>
    <property type="match status" value="1"/>
</dbReference>
<dbReference type="GO" id="GO:0042802">
    <property type="term" value="F:identical protein binding"/>
    <property type="evidence" value="ECO:0007669"/>
    <property type="project" value="Ensembl"/>
</dbReference>
<dbReference type="GO" id="GO:0001525">
    <property type="term" value="P:angiogenesis"/>
    <property type="evidence" value="ECO:0000318"/>
    <property type="project" value="GO_Central"/>
</dbReference>
<evidence type="ECO:0000256" key="15">
    <source>
        <dbReference type="PROSITE-ProRule" id="PRU00803"/>
    </source>
</evidence>
<accession>A0A8V1ACG8</accession>
<keyword evidence="9 16" id="KW-1133">Transmembrane helix</keyword>
<evidence type="ECO:0000256" key="1">
    <source>
        <dbReference type="ARBA" id="ARBA00004479"/>
    </source>
</evidence>
<evidence type="ECO:0000259" key="19">
    <source>
        <dbReference type="Pfam" id="PF20805"/>
    </source>
</evidence>
<comment type="subcellular location">
    <subcellularLocation>
        <location evidence="1 16">Membrane</location>
        <topology evidence="1 16">Single-pass type I membrane protein</topology>
    </subcellularLocation>
</comment>
<evidence type="ECO:0000256" key="9">
    <source>
        <dbReference type="ARBA" id="ARBA00022989"/>
    </source>
</evidence>
<feature type="repeat" description="FG-GAP" evidence="15">
    <location>
        <begin position="301"/>
        <end position="366"/>
    </location>
</feature>
<evidence type="ECO:0000259" key="18">
    <source>
        <dbReference type="Pfam" id="PF08441"/>
    </source>
</evidence>
<comment type="similarity">
    <text evidence="2 16">Belongs to the integrin alpha chain family.</text>
</comment>
<feature type="domain" description="Integrin alpha second immunoglobulin-like" evidence="19">
    <location>
        <begin position="626"/>
        <end position="752"/>
    </location>
</feature>
<feature type="repeat" description="FG-GAP" evidence="15">
    <location>
        <begin position="180"/>
        <end position="231"/>
    </location>
</feature>
<organism evidence="21 22">
    <name type="scientific">Gallus gallus</name>
    <name type="common">Chicken</name>
    <dbReference type="NCBI Taxonomy" id="9031"/>
    <lineage>
        <taxon>Eukaryota</taxon>
        <taxon>Metazoa</taxon>
        <taxon>Chordata</taxon>
        <taxon>Craniata</taxon>
        <taxon>Vertebrata</taxon>
        <taxon>Euteleostomi</taxon>
        <taxon>Archelosauria</taxon>
        <taxon>Archosauria</taxon>
        <taxon>Dinosauria</taxon>
        <taxon>Saurischia</taxon>
        <taxon>Theropoda</taxon>
        <taxon>Coelurosauria</taxon>
        <taxon>Aves</taxon>
        <taxon>Neognathae</taxon>
        <taxon>Galloanserae</taxon>
        <taxon>Galliformes</taxon>
        <taxon>Phasianidae</taxon>
        <taxon>Phasianinae</taxon>
        <taxon>Gallus</taxon>
    </lineage>
</organism>
<dbReference type="Ensembl" id="ENSGALT00010063440.1">
    <property type="protein sequence ID" value="ENSGALP00010039160.1"/>
    <property type="gene ID" value="ENSGALG00010026006.1"/>
</dbReference>
<dbReference type="AlphaFoldDB" id="A0A8V1ACG8"/>
<evidence type="ECO:0000256" key="10">
    <source>
        <dbReference type="ARBA" id="ARBA00023037"/>
    </source>
</evidence>
<keyword evidence="8 16" id="KW-0130">Cell adhesion</keyword>
<feature type="repeat" description="FG-GAP" evidence="15">
    <location>
        <begin position="367"/>
        <end position="426"/>
    </location>
</feature>
<evidence type="ECO:0000256" key="17">
    <source>
        <dbReference type="SAM" id="MobiDB-lite"/>
    </source>
</evidence>
<dbReference type="SUPFAM" id="SSF69179">
    <property type="entry name" value="Integrin domains"/>
    <property type="match status" value="3"/>
</dbReference>
<keyword evidence="7" id="KW-0106">Calcium</keyword>
<evidence type="ECO:0000256" key="14">
    <source>
        <dbReference type="ARBA" id="ARBA00023180"/>
    </source>
</evidence>
<reference evidence="21" key="1">
    <citation type="submission" date="2020-11" db="EMBL/GenBank/DDBJ databases">
        <title>Gallus gallus (Chicken) genome, bGalGal1, GRCg7b, maternal haplotype autosomes + Z &amp; W.</title>
        <authorList>
            <person name="Warren W."/>
            <person name="Formenti G."/>
            <person name="Fedrigo O."/>
            <person name="Haase B."/>
            <person name="Mountcastle J."/>
            <person name="Balacco J."/>
            <person name="Tracey A."/>
            <person name="Schneider V."/>
            <person name="Okimoto R."/>
            <person name="Cheng H."/>
            <person name="Hawken R."/>
            <person name="Howe K."/>
            <person name="Jarvis E.D."/>
        </authorList>
    </citation>
    <scope>NUCLEOTIDE SEQUENCE [LARGE SCALE GENOMIC DNA]</scope>
    <source>
        <strain evidence="21">Broiler</strain>
    </source>
</reference>
<dbReference type="SUPFAM" id="SSF69318">
    <property type="entry name" value="Integrin alpha N-terminal domain"/>
    <property type="match status" value="1"/>
</dbReference>
<keyword evidence="11 16" id="KW-0472">Membrane</keyword>
<dbReference type="PANTHER" id="PTHR23220">
    <property type="entry name" value="INTEGRIN ALPHA"/>
    <property type="match status" value="1"/>
</dbReference>
<dbReference type="Pfam" id="PF20806">
    <property type="entry name" value="Integrin_A_Ig_3"/>
    <property type="match status" value="1"/>
</dbReference>
<dbReference type="GO" id="GO:0009897">
    <property type="term" value="C:external side of plasma membrane"/>
    <property type="evidence" value="ECO:0007669"/>
    <property type="project" value="Ensembl"/>
</dbReference>
<keyword evidence="13 16" id="KW-0675">Receptor</keyword>
<keyword evidence="14" id="KW-0325">Glycoprotein</keyword>
<dbReference type="Proteomes" id="UP000000539">
    <property type="component" value="Chromosome 27"/>
</dbReference>
<dbReference type="InterPro" id="IPR000413">
    <property type="entry name" value="Integrin_alpha"/>
</dbReference>
<dbReference type="PROSITE" id="PS51470">
    <property type="entry name" value="FG_GAP"/>
    <property type="match status" value="5"/>
</dbReference>
<evidence type="ECO:0000256" key="7">
    <source>
        <dbReference type="ARBA" id="ARBA00022837"/>
    </source>
</evidence>
<dbReference type="FunCoup" id="A0A8V1ACG8">
    <property type="interactions" value="6"/>
</dbReference>
<dbReference type="InterPro" id="IPR048285">
    <property type="entry name" value="Integrin_alpha_Ig-like_2"/>
</dbReference>
<dbReference type="GO" id="GO:0070062">
    <property type="term" value="C:extracellular exosome"/>
    <property type="evidence" value="ECO:0007669"/>
    <property type="project" value="Ensembl"/>
</dbReference>
<dbReference type="Gene3D" id="2.130.10.130">
    <property type="entry name" value="Integrin alpha, N-terminal"/>
    <property type="match status" value="1"/>
</dbReference>
<evidence type="ECO:0000256" key="11">
    <source>
        <dbReference type="ARBA" id="ARBA00023136"/>
    </source>
</evidence>
<dbReference type="InterPro" id="IPR048286">
    <property type="entry name" value="Integrin_alpha_Ig-like_3"/>
</dbReference>
<dbReference type="SMART" id="SM00191">
    <property type="entry name" value="Int_alpha"/>
    <property type="match status" value="5"/>
</dbReference>
<dbReference type="InterPro" id="IPR013649">
    <property type="entry name" value="Integrin_alpha_Ig-like_1"/>
</dbReference>
<feature type="signal peptide" evidence="16">
    <location>
        <begin position="1"/>
        <end position="19"/>
    </location>
</feature>
<dbReference type="Gene3D" id="2.60.40.1460">
    <property type="entry name" value="Integrin domains. Chain A, domain 2"/>
    <property type="match status" value="1"/>
</dbReference>
<dbReference type="InterPro" id="IPR032695">
    <property type="entry name" value="Integrin_dom_sf"/>
</dbReference>
<feature type="region of interest" description="Disordered" evidence="17">
    <location>
        <begin position="1004"/>
        <end position="1025"/>
    </location>
</feature>
<dbReference type="GO" id="GO:0098609">
    <property type="term" value="P:cell-cell adhesion"/>
    <property type="evidence" value="ECO:0000318"/>
    <property type="project" value="GO_Central"/>
</dbReference>
<dbReference type="OrthoDB" id="5317514at2759"/>
<keyword evidence="6" id="KW-0677">Repeat</keyword>
<reference evidence="21" key="3">
    <citation type="submission" date="2025-09" db="UniProtKB">
        <authorList>
            <consortium name="Ensembl"/>
        </authorList>
    </citation>
    <scope>IDENTIFICATION</scope>
    <source>
        <strain evidence="21">broiler</strain>
    </source>
</reference>
<dbReference type="GO" id="GO:0070442">
    <property type="term" value="C:integrin alphaIIb-beta3 complex"/>
    <property type="evidence" value="ECO:0000318"/>
    <property type="project" value="GO_Central"/>
</dbReference>
<protein>
    <submittedName>
        <fullName evidence="21">Integrin subunit alpha 2b</fullName>
    </submittedName>
</protein>
<evidence type="ECO:0000256" key="3">
    <source>
        <dbReference type="ARBA" id="ARBA00022692"/>
    </source>
</evidence>
<feature type="chain" id="PRO_5036516062" evidence="16">
    <location>
        <begin position="20"/>
        <end position="1025"/>
    </location>
</feature>
<name>A0A8V1ACG8_CHICK</name>
<keyword evidence="4" id="KW-0479">Metal-binding</keyword>
<dbReference type="FunFam" id="2.60.40.1460:FF:000001">
    <property type="entry name" value="Integrin, alpha V"/>
    <property type="match status" value="1"/>
</dbReference>
<dbReference type="Gene3D" id="2.60.40.1510">
    <property type="entry name" value="ntegrin, alpha v. Chain A, domain 3"/>
    <property type="match status" value="1"/>
</dbReference>
<dbReference type="Pfam" id="PF20805">
    <property type="entry name" value="Integrin_A_Ig_2"/>
    <property type="match status" value="1"/>
</dbReference>
<dbReference type="InterPro" id="IPR013519">
    <property type="entry name" value="Int_alpha_beta-p"/>
</dbReference>
<keyword evidence="22" id="KW-1185">Reference proteome</keyword>
<dbReference type="GO" id="GO:0007160">
    <property type="term" value="P:cell-matrix adhesion"/>
    <property type="evidence" value="ECO:0007669"/>
    <property type="project" value="Ensembl"/>
</dbReference>
<dbReference type="GO" id="GO:0009986">
    <property type="term" value="C:cell surface"/>
    <property type="evidence" value="ECO:0000318"/>
    <property type="project" value="GO_Central"/>
</dbReference>
<evidence type="ECO:0000256" key="12">
    <source>
        <dbReference type="ARBA" id="ARBA00023157"/>
    </source>
</evidence>
<proteinExistence type="inferred from homology"/>
<evidence type="ECO:0000256" key="13">
    <source>
        <dbReference type="ARBA" id="ARBA00023170"/>
    </source>
</evidence>
<feature type="repeat" description="FG-GAP" evidence="15">
    <location>
        <begin position="24"/>
        <end position="85"/>
    </location>
</feature>
<feature type="domain" description="Integrin alpha third immunoglobulin-like" evidence="20">
    <location>
        <begin position="768"/>
        <end position="960"/>
    </location>
</feature>
<feature type="compositionally biased region" description="Basic and acidic residues" evidence="17">
    <location>
        <begin position="858"/>
        <end position="875"/>
    </location>
</feature>
<feature type="transmembrane region" description="Helical" evidence="16">
    <location>
        <begin position="969"/>
        <end position="990"/>
    </location>
</feature>
<evidence type="ECO:0000313" key="21">
    <source>
        <dbReference type="Ensembl" id="ENSGALP00010039160.1"/>
    </source>
</evidence>
<dbReference type="Gene3D" id="1.20.5.930">
    <property type="entry name" value="Bicelle-embedded integrin alpha(iib) transmembrane segment"/>
    <property type="match status" value="1"/>
</dbReference>
<dbReference type="GO" id="GO:0005925">
    <property type="term" value="C:focal adhesion"/>
    <property type="evidence" value="ECO:0007669"/>
    <property type="project" value="Ensembl"/>
</dbReference>
<evidence type="ECO:0000256" key="2">
    <source>
        <dbReference type="ARBA" id="ARBA00008054"/>
    </source>
</evidence>
<dbReference type="GlyGen" id="A0A8V1ACG8">
    <property type="glycosylation" value="1 site"/>
</dbReference>
<dbReference type="InterPro" id="IPR013517">
    <property type="entry name" value="FG-GAP"/>
</dbReference>
<feature type="region of interest" description="Disordered" evidence="17">
    <location>
        <begin position="849"/>
        <end position="880"/>
    </location>
</feature>
<evidence type="ECO:0000313" key="22">
    <source>
        <dbReference type="Proteomes" id="UP000000539"/>
    </source>
</evidence>
<evidence type="ECO:0000256" key="6">
    <source>
        <dbReference type="ARBA" id="ARBA00022737"/>
    </source>
</evidence>
<reference evidence="21" key="2">
    <citation type="submission" date="2025-08" db="UniProtKB">
        <authorList>
            <consortium name="Ensembl"/>
        </authorList>
    </citation>
    <scope>IDENTIFICATION</scope>
    <source>
        <strain evidence="21">broiler</strain>
    </source>
</reference>
<dbReference type="GO" id="GO:0007229">
    <property type="term" value="P:integrin-mediated signaling pathway"/>
    <property type="evidence" value="ECO:0000318"/>
    <property type="project" value="GO_Central"/>
</dbReference>
<sequence>MGSALLPLLLLGALRGTPALQLLHPQPAAYHGPPGSYFGFAMDFHVDGGRVAVAVGAPRANTSQPHLTEPGAVFLCSWPPGPSACQPVPIDSAGDQWELSAALQLHVHKSGQWLGASLLSRDGTLLACAPLQHWNALRGGREAFRTPVGVCYVGRAGSVGLRRLAWISPCRDVRMAASYRDTQYVLDQRYCEMGFSAAVTADGTLALGAPGGYYFRGLLYVVEMESILSRFPNSSLLWPHSPGRPTGEQTDPDYSDGYRGYSVAVGEFDDNPKTKEFVVGVPNKSNTRGEVEIFSAGLSLRRLHGVPGEQVASYFGHTVAVADVNGDGRDDVLVGAPLFVERRAEGKQREVGRLYLYLGGARQPWERPTQTLTGTEPYGRFAAAIAPLGDLDRDGCGDVAVGAPFGGDDGSGAVLIFRGQREGLSATPSQRLSSPFPGPAAFGFALRGATDIDGNGSPDLLVGAFGVSKVAVYRARPAVVAQAQLSVPRGLNPKVTECVLPGTDSRVTCFPVRLCVSVSGRRIPDSVRLLAELRLDRLKQRGHRRVLLLHGQRAVWRREVAVAPGMSPQCHHLDAYLRGEGDFRDKLSPIVTGLSLALPAHPHGPGAALYGDTHVQAQTHIILEDCGDDNVCVPDLRLSAHTPDARLRIGDDNAVTLRVGVANVGEGAFEAELWVQLPDGSFYQRALSHTREKLSCNPRIENGTHAVVCEMGNPMKAGAQVSVAVELSVAGLEDAGDAITFQLQLRSQNGPTVTAAVTVPVEAHAEMELRGTSLPAATVLPAEWPRVEGSRRPDDHGVRVEHIYQLHNKGPAAVANVTLSVRVPIAAGGRALLHLLDVGTEGDVVCAPPPDLNPMRLEVTRSPDGGRRRQRREAEGSGSVDCGNATCAEVRCRADGVARGQRVLVAVRALLRMDALRQQDDHPQQLFIHSWGSFNASAMPYRVRPHTLPHGTATAVTEVLRSLPIAVPVWWVVLGVLGGLLLLALLVLLMGKMGFFKRTRPPAEGDIGEGAAGRGQSAEPGDGRG</sequence>
<evidence type="ECO:0000259" key="20">
    <source>
        <dbReference type="Pfam" id="PF20806"/>
    </source>
</evidence>
<evidence type="ECO:0000256" key="5">
    <source>
        <dbReference type="ARBA" id="ARBA00022729"/>
    </source>
</evidence>
<feature type="domain" description="Integrin alpha first immunoglubulin-like" evidence="18">
    <location>
        <begin position="475"/>
        <end position="599"/>
    </location>
</feature>
<keyword evidence="5 16" id="KW-0732">Signal</keyword>
<evidence type="ECO:0000256" key="4">
    <source>
        <dbReference type="ARBA" id="ARBA00022723"/>
    </source>
</evidence>